<feature type="binding site" evidence="8">
    <location>
        <position position="332"/>
    </location>
    <ligand>
        <name>Mn(2+)</name>
        <dbReference type="ChEBI" id="CHEBI:29035"/>
        <label>2</label>
    </ligand>
</feature>
<dbReference type="EC" id="3.4.11.10" evidence="8"/>
<dbReference type="HAMAP" id="MF_00181">
    <property type="entry name" value="Cytosol_peptidase_M17"/>
    <property type="match status" value="1"/>
</dbReference>
<protein>
    <recommendedName>
        <fullName evidence="8">Probable cytosol aminopeptidase</fullName>
        <ecNumber evidence="8">3.4.11.1</ecNumber>
    </recommendedName>
    <alternativeName>
        <fullName evidence="8">Leucine aminopeptidase</fullName>
        <shortName evidence="8">LAP</shortName>
        <ecNumber evidence="8">3.4.11.10</ecNumber>
    </alternativeName>
    <alternativeName>
        <fullName evidence="8">Leucyl aminopeptidase</fullName>
    </alternativeName>
</protein>
<dbReference type="PROSITE" id="PS00631">
    <property type="entry name" value="CYTOSOL_AP"/>
    <property type="match status" value="1"/>
</dbReference>
<dbReference type="Gene3D" id="3.40.220.10">
    <property type="entry name" value="Leucine Aminopeptidase, subunit E, domain 1"/>
    <property type="match status" value="1"/>
</dbReference>
<comment type="function">
    <text evidence="8">Presumably involved in the processing and regular turnover of intracellular proteins. Catalyzes the removal of unsubstituted N-terminal amino acids from various peptides.</text>
</comment>
<feature type="active site" evidence="8">
    <location>
        <position position="260"/>
    </location>
</feature>
<dbReference type="GO" id="GO:0030145">
    <property type="term" value="F:manganese ion binding"/>
    <property type="evidence" value="ECO:0007669"/>
    <property type="project" value="UniProtKB-UniRule"/>
</dbReference>
<gene>
    <name evidence="8" type="primary">pepA</name>
    <name evidence="10" type="ORF">DJ021_15490</name>
</gene>
<dbReference type="NCBIfam" id="NF002073">
    <property type="entry name" value="PRK00913.1-2"/>
    <property type="match status" value="1"/>
</dbReference>
<keyword evidence="5 8" id="KW-0645">Protease</keyword>
<evidence type="ECO:0000256" key="1">
    <source>
        <dbReference type="ARBA" id="ARBA00000135"/>
    </source>
</evidence>
<dbReference type="PANTHER" id="PTHR11963:SF23">
    <property type="entry name" value="CYTOSOL AMINOPEPTIDASE"/>
    <property type="match status" value="1"/>
</dbReference>
<keyword evidence="11" id="KW-1185">Reference proteome</keyword>
<evidence type="ECO:0000256" key="4">
    <source>
        <dbReference type="ARBA" id="ARBA00022438"/>
    </source>
</evidence>
<feature type="binding site" evidence="8">
    <location>
        <position position="332"/>
    </location>
    <ligand>
        <name>Mn(2+)</name>
        <dbReference type="ChEBI" id="CHEBI:29035"/>
        <label>1</label>
    </ligand>
</feature>
<dbReference type="InterPro" id="IPR000819">
    <property type="entry name" value="Peptidase_M17_C"/>
</dbReference>
<dbReference type="GO" id="GO:0006508">
    <property type="term" value="P:proteolysis"/>
    <property type="evidence" value="ECO:0007669"/>
    <property type="project" value="UniProtKB-KW"/>
</dbReference>
<evidence type="ECO:0000259" key="9">
    <source>
        <dbReference type="PROSITE" id="PS00631"/>
    </source>
</evidence>
<dbReference type="AlphaFoldDB" id="A0A328B104"/>
<feature type="domain" description="Cytosol aminopeptidase" evidence="9">
    <location>
        <begin position="328"/>
        <end position="335"/>
    </location>
</feature>
<feature type="active site" evidence="8">
    <location>
        <position position="334"/>
    </location>
</feature>
<dbReference type="SUPFAM" id="SSF53187">
    <property type="entry name" value="Zn-dependent exopeptidases"/>
    <property type="match status" value="1"/>
</dbReference>
<feature type="binding site" evidence="8">
    <location>
        <position position="253"/>
    </location>
    <ligand>
        <name>Mn(2+)</name>
        <dbReference type="ChEBI" id="CHEBI:29035"/>
        <label>1</label>
    </ligand>
</feature>
<comment type="cofactor">
    <cofactor evidence="8">
        <name>Mn(2+)</name>
        <dbReference type="ChEBI" id="CHEBI:29035"/>
    </cofactor>
    <text evidence="8">Binds 2 manganese ions per subunit.</text>
</comment>
<dbReference type="SUPFAM" id="SSF52949">
    <property type="entry name" value="Macro domain-like"/>
    <property type="match status" value="1"/>
</dbReference>
<comment type="catalytic activity">
    <reaction evidence="2 8">
        <text>Release of an N-terminal amino acid, preferentially leucine, but not glutamic or aspartic acids.</text>
        <dbReference type="EC" id="3.4.11.10"/>
    </reaction>
</comment>
<keyword evidence="4 8" id="KW-0031">Aminopeptidase</keyword>
<evidence type="ECO:0000256" key="3">
    <source>
        <dbReference type="ARBA" id="ARBA00009528"/>
    </source>
</evidence>
<comment type="subcellular location">
    <subcellularLocation>
        <location evidence="8">Cytoplasm</location>
    </subcellularLocation>
</comment>
<dbReference type="CDD" id="cd00433">
    <property type="entry name" value="Peptidase_M17"/>
    <property type="match status" value="1"/>
</dbReference>
<dbReference type="InterPro" id="IPR011356">
    <property type="entry name" value="Leucine_aapep/pepB"/>
</dbReference>
<dbReference type="RefSeq" id="WP_111458404.1">
    <property type="nucleotide sequence ID" value="NZ_QFYP01000001.1"/>
</dbReference>
<evidence type="ECO:0000256" key="2">
    <source>
        <dbReference type="ARBA" id="ARBA00000967"/>
    </source>
</evidence>
<comment type="caution">
    <text evidence="10">The sequence shown here is derived from an EMBL/GenBank/DDBJ whole genome shotgun (WGS) entry which is preliminary data.</text>
</comment>
<keyword evidence="6 8" id="KW-0378">Hydrolase</keyword>
<dbReference type="Pfam" id="PF00883">
    <property type="entry name" value="Peptidase_M17"/>
    <property type="match status" value="1"/>
</dbReference>
<evidence type="ECO:0000256" key="6">
    <source>
        <dbReference type="ARBA" id="ARBA00022801"/>
    </source>
</evidence>
<dbReference type="NCBIfam" id="NF002074">
    <property type="entry name" value="PRK00913.1-4"/>
    <property type="match status" value="1"/>
</dbReference>
<feature type="binding site" evidence="8">
    <location>
        <position position="330"/>
    </location>
    <ligand>
        <name>Mn(2+)</name>
        <dbReference type="ChEBI" id="CHEBI:29035"/>
        <label>1</label>
    </ligand>
</feature>
<proteinExistence type="inferred from homology"/>
<dbReference type="InterPro" id="IPR008283">
    <property type="entry name" value="Peptidase_M17_N"/>
</dbReference>
<evidence type="ECO:0000256" key="7">
    <source>
        <dbReference type="ARBA" id="ARBA00023211"/>
    </source>
</evidence>
<dbReference type="NCBIfam" id="NF002075">
    <property type="entry name" value="PRK00913.2-2"/>
    <property type="match status" value="1"/>
</dbReference>
<organism evidence="10 11">
    <name type="scientific">Phenylobacterium hankyongense</name>
    <dbReference type="NCBI Taxonomy" id="1813876"/>
    <lineage>
        <taxon>Bacteria</taxon>
        <taxon>Pseudomonadati</taxon>
        <taxon>Pseudomonadota</taxon>
        <taxon>Alphaproteobacteria</taxon>
        <taxon>Caulobacterales</taxon>
        <taxon>Caulobacteraceae</taxon>
        <taxon>Phenylobacterium</taxon>
    </lineage>
</organism>
<accession>A0A328B104</accession>
<feature type="binding site" evidence="8">
    <location>
        <position position="253"/>
    </location>
    <ligand>
        <name>Mn(2+)</name>
        <dbReference type="ChEBI" id="CHEBI:29035"/>
        <label>2</label>
    </ligand>
</feature>
<name>A0A328B104_9CAUL</name>
<reference evidence="11" key="1">
    <citation type="submission" date="2018-05" db="EMBL/GenBank/DDBJ databases">
        <authorList>
            <person name="Li X."/>
        </authorList>
    </citation>
    <scope>NUCLEOTIDE SEQUENCE [LARGE SCALE GENOMIC DNA]</scope>
    <source>
        <strain evidence="11">HKS-05</strain>
    </source>
</reference>
<dbReference type="Gene3D" id="3.40.630.10">
    <property type="entry name" value="Zn peptidases"/>
    <property type="match status" value="1"/>
</dbReference>
<dbReference type="PANTHER" id="PTHR11963">
    <property type="entry name" value="LEUCINE AMINOPEPTIDASE-RELATED"/>
    <property type="match status" value="1"/>
</dbReference>
<dbReference type="Pfam" id="PF02789">
    <property type="entry name" value="Peptidase_M17_N"/>
    <property type="match status" value="1"/>
</dbReference>
<dbReference type="OrthoDB" id="9809354at2"/>
<sequence>MEIEFVAASAALPPKTALARIVFEGQPHEGALAQAVAASRFTGAKGQTLDIVAPAGVDAARLVLVGAGKSDAFDALGAEHAAATAYGAVKTSGVEILRVELPNGDADLAARAALGVRLASYRFDKYRTKEPADKKPSVVRAQIATVASDAALAAFPPLAALADAVSFTRDLVSEPANVLYPVEFARRVKELERLGLEVEILGEAEMLKLGMGSLLGVGQGSVRESQLVVIRWNGATDKAAQPIAFVGKGVCFDTGGISIKPADGMEDMKWDMGGAGAVTGLMHVLAGRKAKVNAIGILGLVENMPDGNAQRPGDVVTSMSGQTIEVINTDAEGRLVLADALWYCQQRFKPKFMVDLATLTGAIIISLGNDYGGLFSNNDELSANLLDASGKEGEPLWRMPLPPQYDKNIDSVIADVKNTGGRPGGSITAALFIQRFVNGLPWAHLDIASTAWKKPSTVPTLPEGATGYGVRLLNRMVQDKYES</sequence>
<dbReference type="Proteomes" id="UP000249842">
    <property type="component" value="Unassembled WGS sequence"/>
</dbReference>
<keyword evidence="8" id="KW-0479">Metal-binding</keyword>
<feature type="binding site" evidence="8">
    <location>
        <position position="271"/>
    </location>
    <ligand>
        <name>Mn(2+)</name>
        <dbReference type="ChEBI" id="CHEBI:29035"/>
        <label>2</label>
    </ligand>
</feature>
<keyword evidence="7 8" id="KW-0464">Manganese</keyword>
<dbReference type="GO" id="GO:0005737">
    <property type="term" value="C:cytoplasm"/>
    <property type="evidence" value="ECO:0007669"/>
    <property type="project" value="UniProtKB-SubCell"/>
</dbReference>
<feature type="binding site" evidence="8">
    <location>
        <position position="248"/>
    </location>
    <ligand>
        <name>Mn(2+)</name>
        <dbReference type="ChEBI" id="CHEBI:29035"/>
        <label>2</label>
    </ligand>
</feature>
<dbReference type="InterPro" id="IPR023042">
    <property type="entry name" value="Peptidase_M17_leu_NH2_pept"/>
</dbReference>
<evidence type="ECO:0000313" key="10">
    <source>
        <dbReference type="EMBL" id="RAK61112.1"/>
    </source>
</evidence>
<dbReference type="NCBIfam" id="NF002077">
    <property type="entry name" value="PRK00913.2-4"/>
    <property type="match status" value="1"/>
</dbReference>
<comment type="catalytic activity">
    <reaction evidence="1 8">
        <text>Release of an N-terminal amino acid, Xaa-|-Yaa-, in which Xaa is preferably Leu, but may be other amino acids including Pro although not Arg or Lys, and Yaa may be Pro. Amino acid amides and methyl esters are also readily hydrolyzed, but rates on arylamides are exceedingly low.</text>
        <dbReference type="EC" id="3.4.11.1"/>
    </reaction>
</comment>
<dbReference type="GO" id="GO:0070006">
    <property type="term" value="F:metalloaminopeptidase activity"/>
    <property type="evidence" value="ECO:0007669"/>
    <property type="project" value="InterPro"/>
</dbReference>
<comment type="similarity">
    <text evidence="3 8">Belongs to the peptidase M17 family.</text>
</comment>
<dbReference type="EMBL" id="QFYP01000001">
    <property type="protein sequence ID" value="RAK61112.1"/>
    <property type="molecule type" value="Genomic_DNA"/>
</dbReference>
<evidence type="ECO:0000313" key="11">
    <source>
        <dbReference type="Proteomes" id="UP000249842"/>
    </source>
</evidence>
<keyword evidence="8" id="KW-0963">Cytoplasm</keyword>
<dbReference type="EC" id="3.4.11.1" evidence="8"/>
<dbReference type="InterPro" id="IPR043472">
    <property type="entry name" value="Macro_dom-like"/>
</dbReference>
<evidence type="ECO:0000256" key="5">
    <source>
        <dbReference type="ARBA" id="ARBA00022670"/>
    </source>
</evidence>
<evidence type="ECO:0000256" key="8">
    <source>
        <dbReference type="HAMAP-Rule" id="MF_00181"/>
    </source>
</evidence>
<dbReference type="PRINTS" id="PR00481">
    <property type="entry name" value="LAMNOPPTDASE"/>
</dbReference>